<dbReference type="EMBL" id="JAAIUW010000005">
    <property type="protein sequence ID" value="KAF7829980.1"/>
    <property type="molecule type" value="Genomic_DNA"/>
</dbReference>
<evidence type="ECO:0000313" key="2">
    <source>
        <dbReference type="Proteomes" id="UP000634136"/>
    </source>
</evidence>
<name>A0A834TWQ0_9FABA</name>
<accession>A0A834TWQ0</accession>
<evidence type="ECO:0000313" key="1">
    <source>
        <dbReference type="EMBL" id="KAF7829980.1"/>
    </source>
</evidence>
<proteinExistence type="predicted"/>
<dbReference type="Proteomes" id="UP000634136">
    <property type="component" value="Unassembled WGS sequence"/>
</dbReference>
<reference evidence="1" key="1">
    <citation type="submission" date="2020-09" db="EMBL/GenBank/DDBJ databases">
        <title>Genome-Enabled Discovery of Anthraquinone Biosynthesis in Senna tora.</title>
        <authorList>
            <person name="Kang S.-H."/>
            <person name="Pandey R.P."/>
            <person name="Lee C.-M."/>
            <person name="Sim J.-S."/>
            <person name="Jeong J.-T."/>
            <person name="Choi B.-S."/>
            <person name="Jung M."/>
            <person name="Ginzburg D."/>
            <person name="Zhao K."/>
            <person name="Won S.Y."/>
            <person name="Oh T.-J."/>
            <person name="Yu Y."/>
            <person name="Kim N.-H."/>
            <person name="Lee O.R."/>
            <person name="Lee T.-H."/>
            <person name="Bashyal P."/>
            <person name="Kim T.-S."/>
            <person name="Lee W.-H."/>
            <person name="Kawkins C."/>
            <person name="Kim C.-K."/>
            <person name="Kim J.S."/>
            <person name="Ahn B.O."/>
            <person name="Rhee S.Y."/>
            <person name="Sohng J.K."/>
        </authorList>
    </citation>
    <scope>NUCLEOTIDE SEQUENCE</scope>
    <source>
        <tissue evidence="1">Leaf</tissue>
    </source>
</reference>
<keyword evidence="2" id="KW-1185">Reference proteome</keyword>
<gene>
    <name evidence="1" type="ORF">G2W53_012313</name>
</gene>
<protein>
    <submittedName>
        <fullName evidence="1">Uncharacterized protein</fullName>
    </submittedName>
</protein>
<dbReference type="AlphaFoldDB" id="A0A834TWQ0"/>
<sequence>MALRLLKLKDMGGATSQYKSTNG</sequence>
<comment type="caution">
    <text evidence="1">The sequence shown here is derived from an EMBL/GenBank/DDBJ whole genome shotgun (WGS) entry which is preliminary data.</text>
</comment>
<organism evidence="1 2">
    <name type="scientific">Senna tora</name>
    <dbReference type="NCBI Taxonomy" id="362788"/>
    <lineage>
        <taxon>Eukaryota</taxon>
        <taxon>Viridiplantae</taxon>
        <taxon>Streptophyta</taxon>
        <taxon>Embryophyta</taxon>
        <taxon>Tracheophyta</taxon>
        <taxon>Spermatophyta</taxon>
        <taxon>Magnoliopsida</taxon>
        <taxon>eudicotyledons</taxon>
        <taxon>Gunneridae</taxon>
        <taxon>Pentapetalae</taxon>
        <taxon>rosids</taxon>
        <taxon>fabids</taxon>
        <taxon>Fabales</taxon>
        <taxon>Fabaceae</taxon>
        <taxon>Caesalpinioideae</taxon>
        <taxon>Cassia clade</taxon>
        <taxon>Senna</taxon>
    </lineage>
</organism>